<dbReference type="Pfam" id="PF20787">
    <property type="entry name" value="SPP1_GP23-1"/>
    <property type="match status" value="1"/>
</dbReference>
<evidence type="ECO:0000313" key="2">
    <source>
        <dbReference type="Proteomes" id="UP000288675"/>
    </source>
</evidence>
<dbReference type="AlphaFoldDB" id="A0AAJ3Z137"/>
<reference evidence="1 2" key="1">
    <citation type="submission" date="2019-01" db="EMBL/GenBank/DDBJ databases">
        <title>Genome sequence of Bacillus glycinifermentans SRCM103574.</title>
        <authorList>
            <person name="Kong H.-J."/>
            <person name="Jeong S.-Y."/>
            <person name="Jeong D.-Y."/>
        </authorList>
    </citation>
    <scope>NUCLEOTIDE SEQUENCE [LARGE SCALE GENOMIC DNA]</scope>
    <source>
        <strain evidence="1 2">SRCM103574</strain>
    </source>
</reference>
<dbReference type="Proteomes" id="UP000288675">
    <property type="component" value="Chromosome"/>
</dbReference>
<dbReference type="Gene3D" id="1.10.10.1530">
    <property type="match status" value="1"/>
</dbReference>
<accession>A0AAJ3Z137</accession>
<sequence length="62" mass="7139">MMGAIDVFEGKSRYYGHFYYCWLNGSVTTKELYIHVENGLITEEERAEIMANPRGDAFADEV</sequence>
<organism evidence="1 2">
    <name type="scientific">Bacillus glycinifermentans</name>
    <dbReference type="NCBI Taxonomy" id="1664069"/>
    <lineage>
        <taxon>Bacteria</taxon>
        <taxon>Bacillati</taxon>
        <taxon>Bacillota</taxon>
        <taxon>Bacilli</taxon>
        <taxon>Bacillales</taxon>
        <taxon>Bacillaceae</taxon>
        <taxon>Bacillus</taxon>
    </lineage>
</organism>
<protein>
    <submittedName>
        <fullName evidence="1">XkdX family protein</fullName>
    </submittedName>
</protein>
<dbReference type="InterPro" id="IPR049471">
    <property type="entry name" value="SPP1_GP23.1-like"/>
</dbReference>
<dbReference type="EMBL" id="CP035232">
    <property type="protein sequence ID" value="QAT66369.1"/>
    <property type="molecule type" value="Genomic_DNA"/>
</dbReference>
<gene>
    <name evidence="1" type="ORF">EQZ20_16670</name>
</gene>
<proteinExistence type="predicted"/>
<name>A0AAJ3Z137_9BACI</name>
<evidence type="ECO:0000313" key="1">
    <source>
        <dbReference type="EMBL" id="QAT66369.1"/>
    </source>
</evidence>